<feature type="domain" description="RING-type" evidence="11">
    <location>
        <begin position="103"/>
        <end position="142"/>
    </location>
</feature>
<dbReference type="SUPFAM" id="SSF57850">
    <property type="entry name" value="RING/U-box"/>
    <property type="match status" value="1"/>
</dbReference>
<comment type="catalytic activity">
    <reaction evidence="1">
        <text>S-ubiquitinyl-[E2 ubiquitin-conjugating enzyme]-L-cysteine + [acceptor protein]-L-lysine = [E2 ubiquitin-conjugating enzyme]-L-cysteine + N(6)-ubiquitinyl-[acceptor protein]-L-lysine.</text>
        <dbReference type="EC" id="2.3.2.27"/>
    </reaction>
</comment>
<organism evidence="12 13">
    <name type="scientific">Saitozyma podzolica</name>
    <dbReference type="NCBI Taxonomy" id="1890683"/>
    <lineage>
        <taxon>Eukaryota</taxon>
        <taxon>Fungi</taxon>
        <taxon>Dikarya</taxon>
        <taxon>Basidiomycota</taxon>
        <taxon>Agaricomycotina</taxon>
        <taxon>Tremellomycetes</taxon>
        <taxon>Tremellales</taxon>
        <taxon>Trimorphomycetaceae</taxon>
        <taxon>Saitozyma</taxon>
    </lineage>
</organism>
<evidence type="ECO:0000256" key="7">
    <source>
        <dbReference type="ARBA" id="ARBA00023015"/>
    </source>
</evidence>
<protein>
    <recommendedName>
        <fullName evidence="2">RING-type E3 ubiquitin transferase</fullName>
        <ecNumber evidence="2">2.3.2.27</ecNumber>
    </recommendedName>
</protein>
<evidence type="ECO:0000256" key="8">
    <source>
        <dbReference type="ARBA" id="ARBA00023163"/>
    </source>
</evidence>
<feature type="region of interest" description="Disordered" evidence="10">
    <location>
        <begin position="586"/>
        <end position="606"/>
    </location>
</feature>
<sequence>MVRKAEVEDRLYMDEAEGFLLEHALFSPPRSWPPLPPPREDDDLPAGYIPPHPPARTQSDRLATSRRKMDWDTEMATHPDEPVEIPVPARTKSEEDDANSERCVICLMALRDRTIVGVCGHEFCFECIGVWANQSRRCPLCSTDMAPFLLHDLDNATPTKFYLPPLPSRKVPSLSLPGPSNRNRRMSLTRAEKEERDELEEQIDRRREVYQHELYCKHIASNTTSNFRPNPTPRQIAEEPAQVQRATAFLRRELRVWSLVDVDFLTSYILSLLKAIDVRSEPFVRLIADFLETPTGPGYPHAAEHFAHELYCFIRSPYKELVRWDAVAQYDPVPEPRGRSASPISKRPTSVERLPSRSPRGRLPSSSRSGSRSPAPAPAHIARSPRSLSPSRSPSRSRSRSPRDWSHRDTFVAPPSPGARRWNETDTWLDPEYAAWLEDERRREGDRLARRRSVREEDARRHAPRDVRGKEEQRVERVGRVELLPSPPAAPLRMDETSEEAMDLDEVDTRIGAAVISPLSHGLSIRGAAKEVEPRRLSLLERLAKAKAEAAGSTSKGTTASAAPPPAALVTASGIVSTIIPPTAAEVSGGDVSQPPHLRHHFRDESKAQELRRLLLEAKARRQAAETDATLRKMDRLERKAEVRRRLMVLKMMAAETEGERKQRELKEKLLGEKRRRMLRDLLLARKRESKGGAGQVVEIGKTEAIPTVAASAVAVA</sequence>
<keyword evidence="3" id="KW-0808">Transferase</keyword>
<dbReference type="GO" id="GO:0006513">
    <property type="term" value="P:protein monoubiquitination"/>
    <property type="evidence" value="ECO:0007669"/>
    <property type="project" value="TreeGrafter"/>
</dbReference>
<evidence type="ECO:0000256" key="3">
    <source>
        <dbReference type="ARBA" id="ARBA00022679"/>
    </source>
</evidence>
<dbReference type="EC" id="2.3.2.27" evidence="2"/>
<gene>
    <name evidence="12" type="ORF">EHS25_004066</name>
</gene>
<evidence type="ECO:0000256" key="2">
    <source>
        <dbReference type="ARBA" id="ARBA00012483"/>
    </source>
</evidence>
<evidence type="ECO:0000256" key="10">
    <source>
        <dbReference type="SAM" id="MobiDB-lite"/>
    </source>
</evidence>
<reference evidence="12 13" key="1">
    <citation type="submission" date="2018-11" db="EMBL/GenBank/DDBJ databases">
        <title>Genome sequence of Saitozyma podzolica DSM 27192.</title>
        <authorList>
            <person name="Aliyu H."/>
            <person name="Gorte O."/>
            <person name="Ochsenreither K."/>
        </authorList>
    </citation>
    <scope>NUCLEOTIDE SEQUENCE [LARGE SCALE GENOMIC DNA]</scope>
    <source>
        <strain evidence="12 13">DSM 27192</strain>
    </source>
</reference>
<name>A0A427YSZ7_9TREE</name>
<dbReference type="EMBL" id="RSCD01000002">
    <property type="protein sequence ID" value="RSH94263.1"/>
    <property type="molecule type" value="Genomic_DNA"/>
</dbReference>
<evidence type="ECO:0000256" key="5">
    <source>
        <dbReference type="ARBA" id="ARBA00022771"/>
    </source>
</evidence>
<dbReference type="AlphaFoldDB" id="A0A427YSZ7"/>
<dbReference type="GO" id="GO:0000209">
    <property type="term" value="P:protein polyubiquitination"/>
    <property type="evidence" value="ECO:0007669"/>
    <property type="project" value="TreeGrafter"/>
</dbReference>
<evidence type="ECO:0000259" key="11">
    <source>
        <dbReference type="PROSITE" id="PS50089"/>
    </source>
</evidence>
<feature type="region of interest" description="Disordered" evidence="10">
    <location>
        <begin position="172"/>
        <end position="196"/>
    </location>
</feature>
<keyword evidence="5 9" id="KW-0863">Zinc-finger</keyword>
<dbReference type="Gene3D" id="3.30.40.10">
    <property type="entry name" value="Zinc/RING finger domain, C3HC4 (zinc finger)"/>
    <property type="match status" value="1"/>
</dbReference>
<keyword evidence="13" id="KW-1185">Reference proteome</keyword>
<dbReference type="Proteomes" id="UP000279259">
    <property type="component" value="Unassembled WGS sequence"/>
</dbReference>
<dbReference type="InterPro" id="IPR013083">
    <property type="entry name" value="Znf_RING/FYVE/PHD"/>
</dbReference>
<accession>A0A427YSZ7</accession>
<proteinExistence type="predicted"/>
<dbReference type="PROSITE" id="PS00518">
    <property type="entry name" value="ZF_RING_1"/>
    <property type="match status" value="1"/>
</dbReference>
<keyword evidence="4" id="KW-0479">Metal-binding</keyword>
<dbReference type="STRING" id="1890683.A0A427YSZ7"/>
<dbReference type="GO" id="GO:0061630">
    <property type="term" value="F:ubiquitin protein ligase activity"/>
    <property type="evidence" value="ECO:0007669"/>
    <property type="project" value="UniProtKB-EC"/>
</dbReference>
<feature type="compositionally biased region" description="Low complexity" evidence="10">
    <location>
        <begin position="356"/>
        <end position="374"/>
    </location>
</feature>
<feature type="region of interest" description="Disordered" evidence="10">
    <location>
        <begin position="442"/>
        <end position="474"/>
    </location>
</feature>
<dbReference type="PROSITE" id="PS50089">
    <property type="entry name" value="ZF_RING_2"/>
    <property type="match status" value="1"/>
</dbReference>
<dbReference type="PANTHER" id="PTHR46077:SF1">
    <property type="entry name" value="TOP1 BINDING ARGININE_SERINE RICH PROTEIN, E3 UBIQUITIN LIGASE"/>
    <property type="match status" value="1"/>
</dbReference>
<keyword evidence="6" id="KW-0862">Zinc</keyword>
<keyword evidence="8" id="KW-0804">Transcription</keyword>
<dbReference type="SMART" id="SM00184">
    <property type="entry name" value="RING"/>
    <property type="match status" value="1"/>
</dbReference>
<dbReference type="PANTHER" id="PTHR46077">
    <property type="entry name" value="E3 UBIQUITIN-PROTEIN LIGASE TOPORS"/>
    <property type="match status" value="1"/>
</dbReference>
<evidence type="ECO:0000256" key="4">
    <source>
        <dbReference type="ARBA" id="ARBA00022723"/>
    </source>
</evidence>
<dbReference type="OrthoDB" id="21204at2759"/>
<feature type="region of interest" description="Disordered" evidence="10">
    <location>
        <begin position="332"/>
        <end position="424"/>
    </location>
</feature>
<feature type="compositionally biased region" description="Basic and acidic residues" evidence="10">
    <location>
        <begin position="401"/>
        <end position="410"/>
    </location>
</feature>
<evidence type="ECO:0000313" key="13">
    <source>
        <dbReference type="Proteomes" id="UP000279259"/>
    </source>
</evidence>
<feature type="compositionally biased region" description="Low complexity" evidence="10">
    <location>
        <begin position="384"/>
        <end position="394"/>
    </location>
</feature>
<dbReference type="InterPro" id="IPR001841">
    <property type="entry name" value="Znf_RING"/>
</dbReference>
<evidence type="ECO:0000256" key="1">
    <source>
        <dbReference type="ARBA" id="ARBA00000900"/>
    </source>
</evidence>
<dbReference type="InterPro" id="IPR017907">
    <property type="entry name" value="Znf_RING_CS"/>
</dbReference>
<dbReference type="Pfam" id="PF13639">
    <property type="entry name" value="zf-RING_2"/>
    <property type="match status" value="1"/>
</dbReference>
<dbReference type="GO" id="GO:0008270">
    <property type="term" value="F:zinc ion binding"/>
    <property type="evidence" value="ECO:0007669"/>
    <property type="project" value="UniProtKB-KW"/>
</dbReference>
<evidence type="ECO:0000313" key="12">
    <source>
        <dbReference type="EMBL" id="RSH94263.1"/>
    </source>
</evidence>
<comment type="caution">
    <text evidence="12">The sequence shown here is derived from an EMBL/GenBank/DDBJ whole genome shotgun (WGS) entry which is preliminary data.</text>
</comment>
<evidence type="ECO:0000256" key="6">
    <source>
        <dbReference type="ARBA" id="ARBA00022833"/>
    </source>
</evidence>
<feature type="region of interest" description="Disordered" evidence="10">
    <location>
        <begin position="26"/>
        <end position="66"/>
    </location>
</feature>
<evidence type="ECO:0000256" key="9">
    <source>
        <dbReference type="PROSITE-ProRule" id="PRU00175"/>
    </source>
</evidence>
<keyword evidence="7" id="KW-0805">Transcription regulation</keyword>